<dbReference type="AlphaFoldDB" id="A0A7W3JG76"/>
<comment type="caution">
    <text evidence="2">The sequence shown here is derived from an EMBL/GenBank/DDBJ whole genome shotgun (WGS) entry which is preliminary data.</text>
</comment>
<name>A0A7W3JG76_9MICO</name>
<evidence type="ECO:0008006" key="5">
    <source>
        <dbReference type="Google" id="ProtNLM"/>
    </source>
</evidence>
<dbReference type="EMBL" id="BJUV01000012">
    <property type="protein sequence ID" value="GEK83212.1"/>
    <property type="molecule type" value="Genomic_DNA"/>
</dbReference>
<evidence type="ECO:0000313" key="3">
    <source>
        <dbReference type="Proteomes" id="UP000321154"/>
    </source>
</evidence>
<dbReference type="EMBL" id="JACGWW010000001">
    <property type="protein sequence ID" value="MBA8812215.1"/>
    <property type="molecule type" value="Genomic_DNA"/>
</dbReference>
<evidence type="ECO:0000313" key="2">
    <source>
        <dbReference type="EMBL" id="MBA8812215.1"/>
    </source>
</evidence>
<evidence type="ECO:0000313" key="4">
    <source>
        <dbReference type="Proteomes" id="UP000522688"/>
    </source>
</evidence>
<dbReference type="Proteomes" id="UP000522688">
    <property type="component" value="Unassembled WGS sequence"/>
</dbReference>
<organism evidence="2 4">
    <name type="scientific">Frigoribacterium faeni</name>
    <dbReference type="NCBI Taxonomy" id="145483"/>
    <lineage>
        <taxon>Bacteria</taxon>
        <taxon>Bacillati</taxon>
        <taxon>Actinomycetota</taxon>
        <taxon>Actinomycetes</taxon>
        <taxon>Micrococcales</taxon>
        <taxon>Microbacteriaceae</taxon>
        <taxon>Frigoribacterium</taxon>
    </lineage>
</organism>
<dbReference type="Proteomes" id="UP000321154">
    <property type="component" value="Unassembled WGS sequence"/>
</dbReference>
<keyword evidence="3" id="KW-1185">Reference proteome</keyword>
<protein>
    <recommendedName>
        <fullName evidence="5">DUF4177 domain-containing protein</fullName>
    </recommendedName>
</protein>
<sequence length="52" mass="5919">MVLWEYMTTPLMVHNSTAILNNWGSDGWELVQVTQGPEGGPVAWFKRQKQAD</sequence>
<reference evidence="2 4" key="2">
    <citation type="submission" date="2020-07" db="EMBL/GenBank/DDBJ databases">
        <title>Sequencing the genomes of 1000 actinobacteria strains.</title>
        <authorList>
            <person name="Klenk H.-P."/>
        </authorList>
    </citation>
    <scope>NUCLEOTIDE SEQUENCE [LARGE SCALE GENOMIC DNA]</scope>
    <source>
        <strain evidence="2 4">DSM 10309</strain>
    </source>
</reference>
<accession>A0A7W3JG76</accession>
<gene>
    <name evidence="2" type="ORF">FB463_000439</name>
    <name evidence="1" type="ORF">FFA01_15210</name>
</gene>
<dbReference type="RefSeq" id="WP_167627312.1">
    <property type="nucleotide sequence ID" value="NZ_BAAAHR010000002.1"/>
</dbReference>
<evidence type="ECO:0000313" key="1">
    <source>
        <dbReference type="EMBL" id="GEK83212.1"/>
    </source>
</evidence>
<proteinExistence type="predicted"/>
<reference evidence="1 3" key="1">
    <citation type="submission" date="2019-07" db="EMBL/GenBank/DDBJ databases">
        <title>Whole genome shotgun sequence of Frigoribacterium faeni NBRC 103066.</title>
        <authorList>
            <person name="Hosoyama A."/>
            <person name="Uohara A."/>
            <person name="Ohji S."/>
            <person name="Ichikawa N."/>
        </authorList>
    </citation>
    <scope>NUCLEOTIDE SEQUENCE [LARGE SCALE GENOMIC DNA]</scope>
    <source>
        <strain evidence="1 3">NBRC 103066</strain>
    </source>
</reference>